<dbReference type="InterPro" id="IPR052526">
    <property type="entry name" value="HTH-type_Bedaq_tolerance"/>
</dbReference>
<dbReference type="Gene3D" id="1.10.10.10">
    <property type="entry name" value="Winged helix-like DNA-binding domain superfamily/Winged helix DNA-binding domain"/>
    <property type="match status" value="1"/>
</dbReference>
<evidence type="ECO:0000259" key="1">
    <source>
        <dbReference type="PROSITE" id="PS50995"/>
    </source>
</evidence>
<gene>
    <name evidence="2" type="ORF">R5A26_05295</name>
</gene>
<reference evidence="2 3" key="1">
    <citation type="submission" date="2023-10" db="EMBL/GenBank/DDBJ databases">
        <title>Characterization of rhizosphere-enriched actinobacteria from wheat plants lab-grown on chernevaya soil.</title>
        <authorList>
            <person name="Tikhonova E.N."/>
            <person name="Konopkin A."/>
            <person name="Kravchenko I.K."/>
        </authorList>
    </citation>
    <scope>NUCLEOTIDE SEQUENCE [LARGE SCALE GENOMIC DNA]</scope>
    <source>
        <strain evidence="2 3">RR29</strain>
    </source>
</reference>
<proteinExistence type="predicted"/>
<dbReference type="InterPro" id="IPR000835">
    <property type="entry name" value="HTH_MarR-typ"/>
</dbReference>
<comment type="caution">
    <text evidence="2">The sequence shown here is derived from an EMBL/GenBank/DDBJ whole genome shotgun (WGS) entry which is preliminary data.</text>
</comment>
<dbReference type="SMART" id="SM00347">
    <property type="entry name" value="HTH_MARR"/>
    <property type="match status" value="1"/>
</dbReference>
<dbReference type="PROSITE" id="PS50995">
    <property type="entry name" value="HTH_MARR_2"/>
    <property type="match status" value="1"/>
</dbReference>
<organism evidence="2 3">
    <name type="scientific">Streptomyces prunicolor</name>
    <dbReference type="NCBI Taxonomy" id="67348"/>
    <lineage>
        <taxon>Bacteria</taxon>
        <taxon>Bacillati</taxon>
        <taxon>Actinomycetota</taxon>
        <taxon>Actinomycetes</taxon>
        <taxon>Kitasatosporales</taxon>
        <taxon>Streptomycetaceae</taxon>
        <taxon>Streptomyces</taxon>
    </lineage>
</organism>
<sequence length="146" mass="15559">MNDDLDPNAVASALLASIGVLVRRARQQPVEGGLTMPERTALAQLDRTGPTTSSALAREAQITAQAMGATLNALRTRGLVERRPDPDDGRRAVLTVTDAGRQALRNKRNVRAELLARALTSGAFTPTELEQLAAAAPLLERLAQNI</sequence>
<dbReference type="SUPFAM" id="SSF46785">
    <property type="entry name" value="Winged helix' DNA-binding domain"/>
    <property type="match status" value="1"/>
</dbReference>
<dbReference type="Gene3D" id="1.10.287.100">
    <property type="match status" value="1"/>
</dbReference>
<dbReference type="EMBL" id="JAWMAJ010000011">
    <property type="protein sequence ID" value="MDV7215359.1"/>
    <property type="molecule type" value="Genomic_DNA"/>
</dbReference>
<evidence type="ECO:0000313" key="2">
    <source>
        <dbReference type="EMBL" id="MDV7215359.1"/>
    </source>
</evidence>
<protein>
    <submittedName>
        <fullName evidence="2">MarR family transcriptional regulator</fullName>
    </submittedName>
</protein>
<dbReference type="RefSeq" id="WP_317770253.1">
    <property type="nucleotide sequence ID" value="NZ_JAWMAJ010000011.1"/>
</dbReference>
<dbReference type="InterPro" id="IPR036388">
    <property type="entry name" value="WH-like_DNA-bd_sf"/>
</dbReference>
<evidence type="ECO:0000313" key="3">
    <source>
        <dbReference type="Proteomes" id="UP001187346"/>
    </source>
</evidence>
<keyword evidence="3" id="KW-1185">Reference proteome</keyword>
<name>A0ABU4F437_9ACTN</name>
<accession>A0ABU4F437</accession>
<dbReference type="Pfam" id="PF12802">
    <property type="entry name" value="MarR_2"/>
    <property type="match status" value="1"/>
</dbReference>
<dbReference type="PANTHER" id="PTHR39515:SF2">
    <property type="entry name" value="HTH-TYPE TRANSCRIPTIONAL REGULATOR RV0880"/>
    <property type="match status" value="1"/>
</dbReference>
<dbReference type="PANTHER" id="PTHR39515">
    <property type="entry name" value="CONSERVED PROTEIN"/>
    <property type="match status" value="1"/>
</dbReference>
<dbReference type="InterPro" id="IPR036390">
    <property type="entry name" value="WH_DNA-bd_sf"/>
</dbReference>
<feature type="domain" description="HTH marR-type" evidence="1">
    <location>
        <begin position="1"/>
        <end position="144"/>
    </location>
</feature>
<dbReference type="Proteomes" id="UP001187346">
    <property type="component" value="Unassembled WGS sequence"/>
</dbReference>